<keyword evidence="2" id="KW-1185">Reference proteome</keyword>
<evidence type="ECO:0000313" key="2">
    <source>
        <dbReference type="Proteomes" id="UP001168098"/>
    </source>
</evidence>
<dbReference type="PANTHER" id="PTHR47603:SF1">
    <property type="entry name" value="PPR CONTAINING-LIKE PROTEIN"/>
    <property type="match status" value="1"/>
</dbReference>
<reference evidence="1 2" key="1">
    <citation type="journal article" date="2023" name="BMC Biotechnol.">
        <title>Vitis rotundifolia cv Carlos genome sequencing.</title>
        <authorList>
            <person name="Huff M."/>
            <person name="Hulse-Kemp A."/>
            <person name="Scheffler B."/>
            <person name="Youngblood R."/>
            <person name="Simpson S."/>
            <person name="Babiker E."/>
            <person name="Staton M."/>
        </authorList>
    </citation>
    <scope>NUCLEOTIDE SEQUENCE [LARGE SCALE GENOMIC DNA]</scope>
    <source>
        <tissue evidence="1">Leaf</tissue>
    </source>
</reference>
<evidence type="ECO:0000313" key="1">
    <source>
        <dbReference type="EMBL" id="KAJ9701322.1"/>
    </source>
</evidence>
<gene>
    <name evidence="1" type="ORF">PVL29_006599</name>
</gene>
<dbReference type="PANTHER" id="PTHR47603">
    <property type="entry name" value="PPR CONTAINING-LIKE PROTEIN"/>
    <property type="match status" value="1"/>
</dbReference>
<comment type="caution">
    <text evidence="1">The sequence shown here is derived from an EMBL/GenBank/DDBJ whole genome shotgun (WGS) entry which is preliminary data.</text>
</comment>
<organism evidence="1 2">
    <name type="scientific">Vitis rotundifolia</name>
    <name type="common">Muscadine grape</name>
    <dbReference type="NCBI Taxonomy" id="103349"/>
    <lineage>
        <taxon>Eukaryota</taxon>
        <taxon>Viridiplantae</taxon>
        <taxon>Streptophyta</taxon>
        <taxon>Embryophyta</taxon>
        <taxon>Tracheophyta</taxon>
        <taxon>Spermatophyta</taxon>
        <taxon>Magnoliopsida</taxon>
        <taxon>eudicotyledons</taxon>
        <taxon>Gunneridae</taxon>
        <taxon>Pentapetalae</taxon>
        <taxon>rosids</taxon>
        <taxon>Vitales</taxon>
        <taxon>Vitaceae</taxon>
        <taxon>Viteae</taxon>
        <taxon>Vitis</taxon>
    </lineage>
</organism>
<dbReference type="EMBL" id="JARBHA010000005">
    <property type="protein sequence ID" value="KAJ9701322.1"/>
    <property type="molecule type" value="Genomic_DNA"/>
</dbReference>
<name>A0AA39A6H1_VITRO</name>
<sequence length="238" mass="27079">MLMAMSKSKAMVNLVCQFTQLGATRVQNLASSYSTFTQTQMSDTSNVGEVAFLGGQCNNQPMYHDSGKDAASVHKHQIGENVSRKDKINFLVTTVVKWMLSKGQGTTMGTYGQLIRALDMDHRAEEAHEFWVKKIGTDLHSVPWHLCHRMISVYYRNNMLENLVKVPFPCTLFRSILASCPCHICISFSSFYYQHLVLEMLVLQFSSISFSLDNDESNWFLEPWACVRQKFLVLHSSS</sequence>
<evidence type="ECO:0008006" key="3">
    <source>
        <dbReference type="Google" id="ProtNLM"/>
    </source>
</evidence>
<dbReference type="AlphaFoldDB" id="A0AA39A6H1"/>
<dbReference type="Proteomes" id="UP001168098">
    <property type="component" value="Unassembled WGS sequence"/>
</dbReference>
<protein>
    <recommendedName>
        <fullName evidence="3">Pentatricopeptide repeat-containing protein</fullName>
    </recommendedName>
</protein>
<proteinExistence type="predicted"/>
<accession>A0AA39A6H1</accession>